<keyword evidence="3" id="KW-1185">Reference proteome</keyword>
<reference evidence="2 3" key="1">
    <citation type="journal article" date="2010" name="Cell">
        <title>The genome of Naegleria gruberi illuminates early eukaryotic versatility.</title>
        <authorList>
            <person name="Fritz-Laylin L.K."/>
            <person name="Prochnik S.E."/>
            <person name="Ginger M.L."/>
            <person name="Dacks J.B."/>
            <person name="Carpenter M.L."/>
            <person name="Field M.C."/>
            <person name="Kuo A."/>
            <person name="Paredez A."/>
            <person name="Chapman J."/>
            <person name="Pham J."/>
            <person name="Shu S."/>
            <person name="Neupane R."/>
            <person name="Cipriano M."/>
            <person name="Mancuso J."/>
            <person name="Tu H."/>
            <person name="Salamov A."/>
            <person name="Lindquist E."/>
            <person name="Shapiro H."/>
            <person name="Lucas S."/>
            <person name="Grigoriev I.V."/>
            <person name="Cande W.Z."/>
            <person name="Fulton C."/>
            <person name="Rokhsar D.S."/>
            <person name="Dawson S.C."/>
        </authorList>
    </citation>
    <scope>NUCLEOTIDE SEQUENCE [LARGE SCALE GENOMIC DNA]</scope>
    <source>
        <strain evidence="2 3">NEG-M</strain>
    </source>
</reference>
<evidence type="ECO:0000313" key="2">
    <source>
        <dbReference type="EMBL" id="EFC40608.1"/>
    </source>
</evidence>
<dbReference type="VEuPathDB" id="AmoebaDB:NAEGRDRAFT_71597"/>
<dbReference type="EMBL" id="GG738891">
    <property type="protein sequence ID" value="EFC40608.1"/>
    <property type="molecule type" value="Genomic_DNA"/>
</dbReference>
<evidence type="ECO:0000313" key="3">
    <source>
        <dbReference type="Proteomes" id="UP000006671"/>
    </source>
</evidence>
<protein>
    <submittedName>
        <fullName evidence="2">Predicted protein</fullName>
    </submittedName>
</protein>
<keyword evidence="1" id="KW-0812">Transmembrane</keyword>
<evidence type="ECO:0000256" key="1">
    <source>
        <dbReference type="SAM" id="Phobius"/>
    </source>
</evidence>
<keyword evidence="1" id="KW-1133">Transmembrane helix</keyword>
<feature type="transmembrane region" description="Helical" evidence="1">
    <location>
        <begin position="102"/>
        <end position="124"/>
    </location>
</feature>
<proteinExistence type="predicted"/>
<feature type="transmembrane region" description="Helical" evidence="1">
    <location>
        <begin position="17"/>
        <end position="35"/>
    </location>
</feature>
<dbReference type="RefSeq" id="XP_002673352.1">
    <property type="nucleotide sequence ID" value="XM_002673306.1"/>
</dbReference>
<dbReference type="KEGG" id="ngr:NAEGRDRAFT_71597"/>
<sequence>MSTTLSASELNQKNETLILNIIIVILIAKILNIIWKKLIHDRLINGTARKLEREIALLQKSSIALNTPSKFVEYSKTQRRWKKREKLLSEIKNTSSYRVKIVISYVIQYALSLGAPICCTLLWYGEKISTLARPDFCCLSRGESLCLPQLICSESGFQIVTTSFVILTMKSLDYLSSILFK</sequence>
<accession>D2VRI4</accession>
<dbReference type="AlphaFoldDB" id="D2VRI4"/>
<dbReference type="GeneID" id="8854952"/>
<name>D2VRI4_NAEGR</name>
<organism evidence="3">
    <name type="scientific">Naegleria gruberi</name>
    <name type="common">Amoeba</name>
    <dbReference type="NCBI Taxonomy" id="5762"/>
    <lineage>
        <taxon>Eukaryota</taxon>
        <taxon>Discoba</taxon>
        <taxon>Heterolobosea</taxon>
        <taxon>Tetramitia</taxon>
        <taxon>Eutetramitia</taxon>
        <taxon>Vahlkampfiidae</taxon>
        <taxon>Naegleria</taxon>
    </lineage>
</organism>
<gene>
    <name evidence="2" type="ORF">NAEGRDRAFT_71597</name>
</gene>
<dbReference type="Proteomes" id="UP000006671">
    <property type="component" value="Unassembled WGS sequence"/>
</dbReference>
<dbReference type="InParanoid" id="D2VRI4"/>
<keyword evidence="1" id="KW-0472">Membrane</keyword>